<evidence type="ECO:0000313" key="2">
    <source>
        <dbReference type="EMBL" id="AWG23806.1"/>
    </source>
</evidence>
<sequence length="165" mass="19261">MNLENNIKLRQQFERFSLQSAAAIKSVSEILKNKYDPDYKINSVGKYIWLSMGLRKREYWSPTLRLELLEENDNRTTIKILYGPDPILWAIFVAIHFILILISIIFAIIIISKWRAGLPIAFDAFVIFVCINIWLLLYCIGRLNKRKGSAQLQQLMTIMEKIITP</sequence>
<evidence type="ECO:0000256" key="1">
    <source>
        <dbReference type="SAM" id="Phobius"/>
    </source>
</evidence>
<feature type="transmembrane region" description="Helical" evidence="1">
    <location>
        <begin position="87"/>
        <end position="111"/>
    </location>
</feature>
<proteinExistence type="predicted"/>
<keyword evidence="3" id="KW-1185">Reference proteome</keyword>
<feature type="transmembrane region" description="Helical" evidence="1">
    <location>
        <begin position="117"/>
        <end position="140"/>
    </location>
</feature>
<protein>
    <recommendedName>
        <fullName evidence="4">GTP-binding protein</fullName>
    </recommendedName>
</protein>
<accession>A0A2S1LJX4</accession>
<dbReference type="KEGG" id="fki:FK004_00460"/>
<keyword evidence="1" id="KW-0472">Membrane</keyword>
<name>A0A2S1LJX4_9FLAO</name>
<dbReference type="EMBL" id="CP020919">
    <property type="protein sequence ID" value="AWG23806.1"/>
    <property type="molecule type" value="Genomic_DNA"/>
</dbReference>
<evidence type="ECO:0008006" key="4">
    <source>
        <dbReference type="Google" id="ProtNLM"/>
    </source>
</evidence>
<gene>
    <name evidence="2" type="ORF">FK004_00460</name>
</gene>
<evidence type="ECO:0000313" key="3">
    <source>
        <dbReference type="Proteomes" id="UP000244677"/>
    </source>
</evidence>
<dbReference type="Proteomes" id="UP000244677">
    <property type="component" value="Chromosome"/>
</dbReference>
<dbReference type="RefSeq" id="WP_108735480.1">
    <property type="nucleotide sequence ID" value="NZ_CP020919.1"/>
</dbReference>
<reference evidence="2 3" key="1">
    <citation type="submission" date="2017-04" db="EMBL/GenBank/DDBJ databases">
        <title>Complete genome sequence of Flavobacterium kingsejong AJ004.</title>
        <authorList>
            <person name="Lee P.C."/>
        </authorList>
    </citation>
    <scope>NUCLEOTIDE SEQUENCE [LARGE SCALE GENOMIC DNA]</scope>
    <source>
        <strain evidence="2 3">AJ004</strain>
    </source>
</reference>
<dbReference type="AlphaFoldDB" id="A0A2S1LJX4"/>
<keyword evidence="1" id="KW-1133">Transmembrane helix</keyword>
<keyword evidence="1" id="KW-0812">Transmembrane</keyword>
<organism evidence="2 3">
    <name type="scientific">Flavobacterium kingsejongi</name>
    <dbReference type="NCBI Taxonomy" id="1678728"/>
    <lineage>
        <taxon>Bacteria</taxon>
        <taxon>Pseudomonadati</taxon>
        <taxon>Bacteroidota</taxon>
        <taxon>Flavobacteriia</taxon>
        <taxon>Flavobacteriales</taxon>
        <taxon>Flavobacteriaceae</taxon>
        <taxon>Flavobacterium</taxon>
    </lineage>
</organism>
<dbReference type="OrthoDB" id="1451346at2"/>